<dbReference type="EMBL" id="UOEU01000677">
    <property type="protein sequence ID" value="VAW37736.1"/>
    <property type="molecule type" value="Genomic_DNA"/>
</dbReference>
<dbReference type="PANTHER" id="PTHR17490">
    <property type="entry name" value="SUA5"/>
    <property type="match status" value="1"/>
</dbReference>
<evidence type="ECO:0000256" key="10">
    <source>
        <dbReference type="ARBA" id="ARBA00029774"/>
    </source>
</evidence>
<dbReference type="Gene3D" id="3.90.870.10">
    <property type="entry name" value="DHBP synthase"/>
    <property type="match status" value="1"/>
</dbReference>
<dbReference type="PANTHER" id="PTHR17490:SF16">
    <property type="entry name" value="THREONYLCARBAMOYL-AMP SYNTHASE"/>
    <property type="match status" value="1"/>
</dbReference>
<evidence type="ECO:0000256" key="7">
    <source>
        <dbReference type="ARBA" id="ARBA00022695"/>
    </source>
</evidence>
<evidence type="ECO:0000313" key="13">
    <source>
        <dbReference type="EMBL" id="VAW37736.1"/>
    </source>
</evidence>
<evidence type="ECO:0000259" key="12">
    <source>
        <dbReference type="PROSITE" id="PS51163"/>
    </source>
</evidence>
<gene>
    <name evidence="13" type="ORF">MNBD_CHLOROFLEXI01-3137</name>
</gene>
<dbReference type="AlphaFoldDB" id="A0A3B0VZL4"/>
<accession>A0A3B0VZL4</accession>
<evidence type="ECO:0000256" key="11">
    <source>
        <dbReference type="ARBA" id="ARBA00048366"/>
    </source>
</evidence>
<keyword evidence="9" id="KW-0067">ATP-binding</keyword>
<evidence type="ECO:0000256" key="3">
    <source>
        <dbReference type="ARBA" id="ARBA00012584"/>
    </source>
</evidence>
<dbReference type="GO" id="GO:0005524">
    <property type="term" value="F:ATP binding"/>
    <property type="evidence" value="ECO:0007669"/>
    <property type="project" value="UniProtKB-KW"/>
</dbReference>
<evidence type="ECO:0000256" key="1">
    <source>
        <dbReference type="ARBA" id="ARBA00004496"/>
    </source>
</evidence>
<dbReference type="Pfam" id="PF01300">
    <property type="entry name" value="Sua5_yciO_yrdC"/>
    <property type="match status" value="1"/>
</dbReference>
<feature type="domain" description="YrdC-like" evidence="12">
    <location>
        <begin position="16"/>
        <end position="201"/>
    </location>
</feature>
<evidence type="ECO:0000256" key="5">
    <source>
        <dbReference type="ARBA" id="ARBA00022679"/>
    </source>
</evidence>
<dbReference type="EC" id="2.7.7.87" evidence="3"/>
<dbReference type="GO" id="GO:0005737">
    <property type="term" value="C:cytoplasm"/>
    <property type="evidence" value="ECO:0007669"/>
    <property type="project" value="UniProtKB-SubCell"/>
</dbReference>
<comment type="catalytic activity">
    <reaction evidence="11">
        <text>L-threonine + hydrogencarbonate + ATP = L-threonylcarbamoyladenylate + diphosphate + H2O</text>
        <dbReference type="Rhea" id="RHEA:36407"/>
        <dbReference type="ChEBI" id="CHEBI:15377"/>
        <dbReference type="ChEBI" id="CHEBI:17544"/>
        <dbReference type="ChEBI" id="CHEBI:30616"/>
        <dbReference type="ChEBI" id="CHEBI:33019"/>
        <dbReference type="ChEBI" id="CHEBI:57926"/>
        <dbReference type="ChEBI" id="CHEBI:73682"/>
        <dbReference type="EC" id="2.7.7.87"/>
    </reaction>
</comment>
<evidence type="ECO:0000256" key="8">
    <source>
        <dbReference type="ARBA" id="ARBA00022741"/>
    </source>
</evidence>
<dbReference type="GO" id="GO:0006450">
    <property type="term" value="P:regulation of translational fidelity"/>
    <property type="evidence" value="ECO:0007669"/>
    <property type="project" value="TreeGrafter"/>
</dbReference>
<dbReference type="InterPro" id="IPR006070">
    <property type="entry name" value="Sua5-like_dom"/>
</dbReference>
<proteinExistence type="inferred from homology"/>
<dbReference type="GO" id="GO:0008033">
    <property type="term" value="P:tRNA processing"/>
    <property type="evidence" value="ECO:0007669"/>
    <property type="project" value="UniProtKB-KW"/>
</dbReference>
<evidence type="ECO:0000256" key="4">
    <source>
        <dbReference type="ARBA" id="ARBA00022490"/>
    </source>
</evidence>
<comment type="similarity">
    <text evidence="2">Belongs to the SUA5 family.</text>
</comment>
<dbReference type="GO" id="GO:0000049">
    <property type="term" value="F:tRNA binding"/>
    <property type="evidence" value="ECO:0007669"/>
    <property type="project" value="TreeGrafter"/>
</dbReference>
<keyword evidence="4" id="KW-0963">Cytoplasm</keyword>
<keyword evidence="5 13" id="KW-0808">Transferase</keyword>
<dbReference type="PROSITE" id="PS51163">
    <property type="entry name" value="YRDC"/>
    <property type="match status" value="1"/>
</dbReference>
<dbReference type="SUPFAM" id="SSF55821">
    <property type="entry name" value="YrdC/RibB"/>
    <property type="match status" value="1"/>
</dbReference>
<dbReference type="GO" id="GO:0061710">
    <property type="term" value="F:L-threonylcarbamoyladenylate synthase"/>
    <property type="evidence" value="ECO:0007669"/>
    <property type="project" value="UniProtKB-EC"/>
</dbReference>
<dbReference type="GO" id="GO:0003725">
    <property type="term" value="F:double-stranded RNA binding"/>
    <property type="evidence" value="ECO:0007669"/>
    <property type="project" value="InterPro"/>
</dbReference>
<keyword evidence="8" id="KW-0547">Nucleotide-binding</keyword>
<dbReference type="InterPro" id="IPR050156">
    <property type="entry name" value="TC-AMP_synthase_SUA5"/>
</dbReference>
<dbReference type="InterPro" id="IPR017945">
    <property type="entry name" value="DHBP_synth_RibB-like_a/b_dom"/>
</dbReference>
<evidence type="ECO:0000256" key="2">
    <source>
        <dbReference type="ARBA" id="ARBA00007663"/>
    </source>
</evidence>
<keyword evidence="7 13" id="KW-0548">Nucleotidyltransferase</keyword>
<keyword evidence="6" id="KW-0819">tRNA processing</keyword>
<evidence type="ECO:0000256" key="9">
    <source>
        <dbReference type="ARBA" id="ARBA00022840"/>
    </source>
</evidence>
<evidence type="ECO:0000256" key="6">
    <source>
        <dbReference type="ARBA" id="ARBA00022694"/>
    </source>
</evidence>
<organism evidence="13">
    <name type="scientific">hydrothermal vent metagenome</name>
    <dbReference type="NCBI Taxonomy" id="652676"/>
    <lineage>
        <taxon>unclassified sequences</taxon>
        <taxon>metagenomes</taxon>
        <taxon>ecological metagenomes</taxon>
    </lineage>
</organism>
<reference evidence="13" key="1">
    <citation type="submission" date="2018-06" db="EMBL/GenBank/DDBJ databases">
        <authorList>
            <person name="Zhirakovskaya E."/>
        </authorList>
    </citation>
    <scope>NUCLEOTIDE SEQUENCE</scope>
</reference>
<name>A0A3B0VZL4_9ZZZZ</name>
<protein>
    <recommendedName>
        <fullName evidence="10">L-threonylcarbamoyladenylate synthase</fullName>
        <ecNumber evidence="3">2.7.7.87</ecNumber>
    </recommendedName>
    <alternativeName>
        <fullName evidence="10">L-threonylcarbamoyladenylate synthase</fullName>
    </alternativeName>
</protein>
<dbReference type="NCBIfam" id="TIGR00057">
    <property type="entry name" value="L-threonylcarbamoyladenylate synthase"/>
    <property type="match status" value="1"/>
</dbReference>
<comment type="subcellular location">
    <subcellularLocation>
        <location evidence="1">Cytoplasm</location>
    </subcellularLocation>
</comment>
<sequence length="212" mass="22337">MEVKEKQTILLPANQPETIAQAAAEVRAGHLIVIPTDTLYGLTGDAFNPAAIRAIFAAKQRPLNKPLPILLADISDLLRVIRFVPAIAQQFIQQYWPGPLTLILPKHPALPTNISDNENIAIRIPNNHVTRSIIRAAGGALAVTSANLSGHPPAETAAAALTNLAGFVTAVVDDGPSPHAVASTILDCTGQELNILREGSISSQSLLGLPNP</sequence>